<proteinExistence type="predicted"/>
<evidence type="ECO:0000313" key="3">
    <source>
        <dbReference type="Proteomes" id="UP000310200"/>
    </source>
</evidence>
<sequence>KKTFMQESSDSEDDRVLPSPQISGILKGCFCERQKEKQITSSMKCDKRLSSMKTPDKTSSNRTCIIDDDRCTEASHTTPSNGSPSCVSVLKKKISRILFNDGGSNNEKSPHLIDTPRKSCSSQPMYSASSVEVIKVELLYELNSKLDFIMIQNQRIMKKLYPEEAALKKPKDFPSLPLQSEDDFKNFEKFLQTEINLISTVSYPLN</sequence>
<comment type="caution">
    <text evidence="2">The sequence shown here is derived from an EMBL/GenBank/DDBJ whole genome shotgun (WGS) entry which is preliminary data.</text>
</comment>
<reference evidence="2 3" key="1">
    <citation type="journal article" date="2019" name="Philos. Trans. R. Soc. Lond., B, Biol. Sci.">
        <title>Ant behaviour and brain gene expression of defending hosts depend on the ecological success of the intruding social parasite.</title>
        <authorList>
            <person name="Kaur R."/>
            <person name="Stoldt M."/>
            <person name="Jongepier E."/>
            <person name="Feldmeyer B."/>
            <person name="Menzel F."/>
            <person name="Bornberg-Bauer E."/>
            <person name="Foitzik S."/>
        </authorList>
    </citation>
    <scope>NUCLEOTIDE SEQUENCE [LARGE SCALE GENOMIC DNA]</scope>
    <source>
        <tissue evidence="2">Whole body</tissue>
    </source>
</reference>
<name>A0A4S2LC54_9HYME</name>
<evidence type="ECO:0000256" key="1">
    <source>
        <dbReference type="SAM" id="MobiDB-lite"/>
    </source>
</evidence>
<organism evidence="2 3">
    <name type="scientific">Temnothorax longispinosus</name>
    <dbReference type="NCBI Taxonomy" id="300112"/>
    <lineage>
        <taxon>Eukaryota</taxon>
        <taxon>Metazoa</taxon>
        <taxon>Ecdysozoa</taxon>
        <taxon>Arthropoda</taxon>
        <taxon>Hexapoda</taxon>
        <taxon>Insecta</taxon>
        <taxon>Pterygota</taxon>
        <taxon>Neoptera</taxon>
        <taxon>Endopterygota</taxon>
        <taxon>Hymenoptera</taxon>
        <taxon>Apocrita</taxon>
        <taxon>Aculeata</taxon>
        <taxon>Formicoidea</taxon>
        <taxon>Formicidae</taxon>
        <taxon>Myrmicinae</taxon>
        <taxon>Temnothorax</taxon>
    </lineage>
</organism>
<gene>
    <name evidence="2" type="ORF">DBV15_11879</name>
</gene>
<feature type="region of interest" description="Disordered" evidence="1">
    <location>
        <begin position="1"/>
        <end position="20"/>
    </location>
</feature>
<feature type="compositionally biased region" description="Polar residues" evidence="1">
    <location>
        <begin position="51"/>
        <end position="62"/>
    </location>
</feature>
<dbReference type="EMBL" id="QBLH01000054">
    <property type="protein sequence ID" value="TGZ58109.1"/>
    <property type="molecule type" value="Genomic_DNA"/>
</dbReference>
<feature type="region of interest" description="Disordered" evidence="1">
    <location>
        <begin position="42"/>
        <end position="62"/>
    </location>
</feature>
<dbReference type="Proteomes" id="UP000310200">
    <property type="component" value="Unassembled WGS sequence"/>
</dbReference>
<protein>
    <submittedName>
        <fullName evidence="2">Uncharacterized protein</fullName>
    </submittedName>
</protein>
<keyword evidence="3" id="KW-1185">Reference proteome</keyword>
<accession>A0A4S2LC54</accession>
<feature type="non-terminal residue" evidence="2">
    <location>
        <position position="1"/>
    </location>
</feature>
<dbReference type="AlphaFoldDB" id="A0A4S2LC54"/>
<evidence type="ECO:0000313" key="2">
    <source>
        <dbReference type="EMBL" id="TGZ58109.1"/>
    </source>
</evidence>